<dbReference type="Pfam" id="PF01398">
    <property type="entry name" value="JAB"/>
    <property type="match status" value="1"/>
</dbReference>
<organism evidence="9 10">
    <name type="scientific">Streblomastix strix</name>
    <dbReference type="NCBI Taxonomy" id="222440"/>
    <lineage>
        <taxon>Eukaryota</taxon>
        <taxon>Metamonada</taxon>
        <taxon>Preaxostyla</taxon>
        <taxon>Oxymonadida</taxon>
        <taxon>Streblomastigidae</taxon>
        <taxon>Streblomastix</taxon>
    </lineage>
</organism>
<dbReference type="OrthoDB" id="1931567at2759"/>
<feature type="domain" description="MPN" evidence="8">
    <location>
        <begin position="1024"/>
        <end position="1164"/>
    </location>
</feature>
<evidence type="ECO:0000256" key="4">
    <source>
        <dbReference type="ARBA" id="ARBA00022884"/>
    </source>
</evidence>
<dbReference type="GO" id="GO:0030619">
    <property type="term" value="F:U1 snRNA binding"/>
    <property type="evidence" value="ECO:0007669"/>
    <property type="project" value="TreeGrafter"/>
</dbReference>
<name>A0A5J4WD25_9EUKA</name>
<dbReference type="SMART" id="SM00232">
    <property type="entry name" value="JAB_MPN"/>
    <property type="match status" value="1"/>
</dbReference>
<dbReference type="PANTHER" id="PTHR11140:SF0">
    <property type="entry name" value="PRE-MRNA-PROCESSING-SPLICING FACTOR 8"/>
    <property type="match status" value="1"/>
</dbReference>
<dbReference type="FunFam" id="3.30.43.40:FF:000001">
    <property type="entry name" value="Pre-mRNA-processing-splicing factor 8"/>
    <property type="match status" value="1"/>
</dbReference>
<dbReference type="GO" id="GO:0030623">
    <property type="term" value="F:U5 snRNA binding"/>
    <property type="evidence" value="ECO:0007669"/>
    <property type="project" value="InterPro"/>
</dbReference>
<dbReference type="InterPro" id="IPR019581">
    <property type="entry name" value="Prp8_U5-snRNA-bd"/>
</dbReference>
<dbReference type="GO" id="GO:0045292">
    <property type="term" value="P:mRNA cis splicing, via spliceosome"/>
    <property type="evidence" value="ECO:0007669"/>
    <property type="project" value="UniProtKB-ARBA"/>
</dbReference>
<dbReference type="InterPro" id="IPR021983">
    <property type="entry name" value="PRP8_domainIV"/>
</dbReference>
<keyword evidence="3" id="KW-0747">Spliceosome</keyword>
<evidence type="ECO:0000256" key="1">
    <source>
        <dbReference type="ARBA" id="ARBA00004123"/>
    </source>
</evidence>
<comment type="subcellular location">
    <subcellularLocation>
        <location evidence="1">Nucleus</location>
    </subcellularLocation>
</comment>
<dbReference type="CDD" id="cd08056">
    <property type="entry name" value="MPN_PRP8"/>
    <property type="match status" value="1"/>
</dbReference>
<dbReference type="InterPro" id="IPR042516">
    <property type="entry name" value="Prp8_U5-snRNA-bd_sf"/>
</dbReference>
<evidence type="ECO:0000256" key="6">
    <source>
        <dbReference type="ARBA" id="ARBA00023242"/>
    </source>
</evidence>
<dbReference type="FunFam" id="1.20.80.40:FF:000001">
    <property type="entry name" value="Pre-mRNA-processing-splicing factor 8"/>
    <property type="match status" value="1"/>
</dbReference>
<dbReference type="InterPro" id="IPR000555">
    <property type="entry name" value="JAMM/MPN+_dom"/>
</dbReference>
<dbReference type="EMBL" id="SNRW01002439">
    <property type="protein sequence ID" value="KAA6392760.1"/>
    <property type="molecule type" value="Genomic_DNA"/>
</dbReference>
<dbReference type="Pfam" id="PF12134">
    <property type="entry name" value="PRP8_domainIV"/>
    <property type="match status" value="1"/>
</dbReference>
<sequence length="1304" mass="150073">MLLRFTEQEARELIQRYLTEHPDPNNENIVGYNNKKCWPVDARMRLMKHDVNLGRAAFWEIKNRLPRSLTTIEWENSFVSVYSKDNPNLLFSMCSFEVRIIPKIRQPERELQRKDGTWALQNDATKERTAQAFLRVDDDGLKRFSNRVRQILMTSGAGTFTKIINKWNTALIALMTYYREAACQTQELLDILVKSENKMQTRIKIGLNSKMPSRFPPVVFYTPKELGGLGMLSMGHILIPQSDLRYSKQTDMGVTHFRSGLSHEEGQLIPNLYRYIAPWEQEILESQRVWAEYAQKRKEALQQNKRLTLEDLEDSWDRGIPRINTLFSKDRQTLAYDKGWRVRADFKQYQSVRVNNFWWTNQRHDGKLWNLINYRTDMIQALGGVEGILEHTLFKGTYFPTWEGLFWEKASGFEESMKYKKLTLAQRSGLNQIPNRRFTLWWSPTINRANVYVGFQVQLDLTGIFMHGKIPTLKISLIQIFRAHLWQKIHESIVMDLCQVLDQKLDTLEIETVQKETVHPRKSYKLNSSCADIICFASHRWPTSKLSNLFDPKDQFDTPFAQRYWLDVQLRWGDYDSHEIERYARAKFLDYTQDNMSLYTSGHGALVAVDLAYNLHSAYGVWIPGMKPLLTQAMAKIMKANPALYVLRERIRKGLQLYSSEPTEPDLTSQNYGELFSNQIIWFVDDTNVYRVTVHKTFEGNLTTKPINGAIFIFNPRTGQLFLKIIHTSTWAGQKRLAQLAKWKTAEEVAALIRSLPIEEQPRQIIVTRKGMLDPLEVHLLDFPNIVIKGSDLQIPFQACLRMEKLGDLILKATEPKMCLYRLYDDWLKSISSYTAFSRLLLLMRAIHINTEKAKIILRPNTRVITEPTHIWPTLTDEQWVDVELQLKELILNDYGKKNNVNVASLTQSEIRDIILGMEIAAPSQQQQEIEEIAQQAKEQSHLTAVTTKTHNVHGEQMIITTTSPYEQAAHVSKTDWRVRALSAANLDLRTKHIYTTEGDTPVSSSAAALNATVAGADKIGGAITSADDVAFTYVLPKNLLKKFIVISDLRTQIGGFLYGISPPDNPSVKEIRVIALPPQLGTHQEVQFPKQIPEHPQLHTLEPLGWIHTQPSELNVLTPIDGTIHAHYIAENSTWDGMRCVVMTASFTPGSCTLTAYRLTQQGFEWGKINDQKNAAAKGWAPSMYRRAHIILSSKFAGSFMVPEEGSWNYNFRGINHRVDMKYGVKLGVPKEFYNEEHRPNHFLKFSEEITTNVFKKPEQKTSSSSSSSSKQAVFSRRDHEKKDEELANQATHAGFDQEDLFE</sequence>
<feature type="region of interest" description="Disordered" evidence="7">
    <location>
        <begin position="1257"/>
        <end position="1304"/>
    </location>
</feature>
<dbReference type="Gene3D" id="3.30.43.40">
    <property type="entry name" value="Pre-mRNA-processing-splicing factor 8, U5-snRNA-binding domain"/>
    <property type="match status" value="1"/>
</dbReference>
<dbReference type="FunFam" id="3.30.420.230:FF:000001">
    <property type="entry name" value="Pre-mRNA-processing-splicing factor 8"/>
    <property type="match status" value="1"/>
</dbReference>
<keyword evidence="5" id="KW-0508">mRNA splicing</keyword>
<dbReference type="GO" id="GO:0000393">
    <property type="term" value="P:spliceosomal conformational changes to generate catalytic conformation"/>
    <property type="evidence" value="ECO:0007669"/>
    <property type="project" value="UniProtKB-ARBA"/>
</dbReference>
<evidence type="ECO:0000256" key="5">
    <source>
        <dbReference type="ARBA" id="ARBA00023187"/>
    </source>
</evidence>
<dbReference type="GO" id="GO:0097157">
    <property type="term" value="F:pre-mRNA intronic binding"/>
    <property type="evidence" value="ECO:0007669"/>
    <property type="project" value="TreeGrafter"/>
</dbReference>
<dbReference type="PROSITE" id="PS50249">
    <property type="entry name" value="MPN"/>
    <property type="match status" value="1"/>
</dbReference>
<dbReference type="Pfam" id="PF08084">
    <property type="entry name" value="PROCT"/>
    <property type="match status" value="1"/>
</dbReference>
<dbReference type="GO" id="GO:0000244">
    <property type="term" value="P:spliceosomal tri-snRNP complex assembly"/>
    <property type="evidence" value="ECO:0007669"/>
    <property type="project" value="TreeGrafter"/>
</dbReference>
<reference evidence="9 10" key="1">
    <citation type="submission" date="2019-03" db="EMBL/GenBank/DDBJ databases">
        <title>Single cell metagenomics reveals metabolic interactions within the superorganism composed of flagellate Streblomastix strix and complex community of Bacteroidetes bacteria on its surface.</title>
        <authorList>
            <person name="Treitli S.C."/>
            <person name="Kolisko M."/>
            <person name="Husnik F."/>
            <person name="Keeling P."/>
            <person name="Hampl V."/>
        </authorList>
    </citation>
    <scope>NUCLEOTIDE SEQUENCE [LARGE SCALE GENOMIC DNA]</scope>
    <source>
        <strain evidence="9">ST1C</strain>
    </source>
</reference>
<dbReference type="Gene3D" id="3.90.1570.40">
    <property type="match status" value="1"/>
</dbReference>
<feature type="compositionally biased region" description="Basic and acidic residues" evidence="7">
    <location>
        <begin position="1277"/>
        <end position="1287"/>
    </location>
</feature>
<dbReference type="GO" id="GO:0030620">
    <property type="term" value="F:U2 snRNA binding"/>
    <property type="evidence" value="ECO:0007669"/>
    <property type="project" value="TreeGrafter"/>
</dbReference>
<dbReference type="InterPro" id="IPR037518">
    <property type="entry name" value="MPN"/>
</dbReference>
<evidence type="ECO:0000313" key="10">
    <source>
        <dbReference type="Proteomes" id="UP000324800"/>
    </source>
</evidence>
<keyword evidence="6" id="KW-0539">Nucleus</keyword>
<dbReference type="InterPro" id="IPR019580">
    <property type="entry name" value="Prp8_U6-snRNA-bd"/>
</dbReference>
<evidence type="ECO:0000256" key="7">
    <source>
        <dbReference type="SAM" id="MobiDB-lite"/>
    </source>
</evidence>
<dbReference type="InterPro" id="IPR043172">
    <property type="entry name" value="Prp8_domainIV_palm"/>
</dbReference>
<dbReference type="FunFam" id="3.90.1570.40:FF:000001">
    <property type="entry name" value="Pre-mRNA-processing-splicing factor 8"/>
    <property type="match status" value="1"/>
</dbReference>
<dbReference type="GO" id="GO:0000974">
    <property type="term" value="C:Prp19 complex"/>
    <property type="evidence" value="ECO:0007669"/>
    <property type="project" value="UniProtKB-ARBA"/>
</dbReference>
<dbReference type="Gene3D" id="3.40.140.10">
    <property type="entry name" value="Cytidine Deaminase, domain 2"/>
    <property type="match status" value="1"/>
</dbReference>
<dbReference type="Proteomes" id="UP000324800">
    <property type="component" value="Unassembled WGS sequence"/>
</dbReference>
<dbReference type="GO" id="GO:0017070">
    <property type="term" value="F:U6 snRNA binding"/>
    <property type="evidence" value="ECO:0007669"/>
    <property type="project" value="InterPro"/>
</dbReference>
<accession>A0A5J4WD25</accession>
<keyword evidence="4" id="KW-0694">RNA-binding</keyword>
<dbReference type="SUPFAM" id="SSF53098">
    <property type="entry name" value="Ribonuclease H-like"/>
    <property type="match status" value="2"/>
</dbReference>
<evidence type="ECO:0000259" key="8">
    <source>
        <dbReference type="PROSITE" id="PS50249"/>
    </source>
</evidence>
<dbReference type="InterPro" id="IPR027652">
    <property type="entry name" value="PRP8"/>
</dbReference>
<dbReference type="Gene3D" id="3.30.420.230">
    <property type="match status" value="1"/>
</dbReference>
<dbReference type="GO" id="GO:0071013">
    <property type="term" value="C:catalytic step 2 spliceosome"/>
    <property type="evidence" value="ECO:0007669"/>
    <property type="project" value="TreeGrafter"/>
</dbReference>
<dbReference type="CDD" id="cd13838">
    <property type="entry name" value="RNase_H_like_Prp8_IV"/>
    <property type="match status" value="1"/>
</dbReference>
<comment type="caution">
    <text evidence="9">The sequence shown here is derived from an EMBL/GenBank/DDBJ whole genome shotgun (WGS) entry which is preliminary data.</text>
</comment>
<gene>
    <name evidence="9" type="ORF">EZS28_011714</name>
</gene>
<dbReference type="Pfam" id="PF10596">
    <property type="entry name" value="U6-snRNA_bdg"/>
    <property type="match status" value="1"/>
</dbReference>
<protein>
    <submittedName>
        <fullName evidence="9">Putative Pre-mRNA-processing-splicing factor 8</fullName>
    </submittedName>
</protein>
<dbReference type="PANTHER" id="PTHR11140">
    <property type="entry name" value="PRE-MRNA SPLICING FACTOR PRP8"/>
    <property type="match status" value="1"/>
</dbReference>
<proteinExistence type="predicted"/>
<dbReference type="InterPro" id="IPR012984">
    <property type="entry name" value="PROCT"/>
</dbReference>
<evidence type="ECO:0000256" key="2">
    <source>
        <dbReference type="ARBA" id="ARBA00022664"/>
    </source>
</evidence>
<dbReference type="Pfam" id="PF10597">
    <property type="entry name" value="U5_2-snRNA_bdg"/>
    <property type="match status" value="1"/>
</dbReference>
<evidence type="ECO:0000256" key="3">
    <source>
        <dbReference type="ARBA" id="ARBA00022728"/>
    </source>
</evidence>
<dbReference type="Gene3D" id="1.20.80.40">
    <property type="match status" value="1"/>
</dbReference>
<keyword evidence="2" id="KW-0507">mRNA processing</keyword>
<dbReference type="GO" id="GO:0008237">
    <property type="term" value="F:metallopeptidase activity"/>
    <property type="evidence" value="ECO:0007669"/>
    <property type="project" value="InterPro"/>
</dbReference>
<dbReference type="GO" id="GO:0005682">
    <property type="term" value="C:U5 snRNP"/>
    <property type="evidence" value="ECO:0007669"/>
    <property type="project" value="TreeGrafter"/>
</dbReference>
<dbReference type="InterPro" id="IPR043173">
    <property type="entry name" value="Prp8_domainIV_fingers"/>
</dbReference>
<evidence type="ECO:0000313" key="9">
    <source>
        <dbReference type="EMBL" id="KAA6392760.1"/>
    </source>
</evidence>
<dbReference type="FunFam" id="3.40.140.10:FF:000002">
    <property type="entry name" value="Pre-mRNA-processing-splicing factor 8"/>
    <property type="match status" value="1"/>
</dbReference>
<dbReference type="InterPro" id="IPR012337">
    <property type="entry name" value="RNaseH-like_sf"/>
</dbReference>